<dbReference type="AlphaFoldDB" id="A0A506VBF7"/>
<sequence length="61" mass="6854">MHKSMMSKPMPAMAGDKSRPFSAMNEHEQAAVAHEATNNGEAGMHQQQAQKHRQMMQSEMK</sequence>
<gene>
    <name evidence="2" type="ORF">FKM52_07340</name>
</gene>
<reference evidence="2 3" key="1">
    <citation type="submission" date="2019-06" db="EMBL/GenBank/DDBJ databases">
        <authorList>
            <person name="Yang Y."/>
        </authorList>
    </citation>
    <scope>NUCLEOTIDE SEQUENCE [LARGE SCALE GENOMIC DNA]</scope>
    <source>
        <strain evidence="2 3">BIT-26</strain>
    </source>
</reference>
<dbReference type="OrthoDB" id="6581171at2"/>
<evidence type="ECO:0000313" key="2">
    <source>
        <dbReference type="EMBL" id="TPW43364.1"/>
    </source>
</evidence>
<accession>A0A506VBF7</accession>
<evidence type="ECO:0008006" key="4">
    <source>
        <dbReference type="Google" id="ProtNLM"/>
    </source>
</evidence>
<proteinExistence type="predicted"/>
<organism evidence="2 3">
    <name type="scientific">Mixta tenebrionis</name>
    <dbReference type="NCBI Taxonomy" id="2562439"/>
    <lineage>
        <taxon>Bacteria</taxon>
        <taxon>Pseudomonadati</taxon>
        <taxon>Pseudomonadota</taxon>
        <taxon>Gammaproteobacteria</taxon>
        <taxon>Enterobacterales</taxon>
        <taxon>Erwiniaceae</taxon>
        <taxon>Mixta</taxon>
    </lineage>
</organism>
<evidence type="ECO:0000313" key="3">
    <source>
        <dbReference type="Proteomes" id="UP000319523"/>
    </source>
</evidence>
<dbReference type="Proteomes" id="UP000319523">
    <property type="component" value="Unassembled WGS sequence"/>
</dbReference>
<dbReference type="RefSeq" id="WP_141175538.1">
    <property type="nucleotide sequence ID" value="NZ_JBHUFX010000013.1"/>
</dbReference>
<protein>
    <recommendedName>
        <fullName evidence="4">Copper-binding protein</fullName>
    </recommendedName>
</protein>
<comment type="caution">
    <text evidence="2">The sequence shown here is derived from an EMBL/GenBank/DDBJ whole genome shotgun (WGS) entry which is preliminary data.</text>
</comment>
<name>A0A506VBF7_9GAMM</name>
<feature type="region of interest" description="Disordered" evidence="1">
    <location>
        <begin position="1"/>
        <end position="61"/>
    </location>
</feature>
<evidence type="ECO:0000256" key="1">
    <source>
        <dbReference type="SAM" id="MobiDB-lite"/>
    </source>
</evidence>
<dbReference type="EMBL" id="VHQI01000003">
    <property type="protein sequence ID" value="TPW43364.1"/>
    <property type="molecule type" value="Genomic_DNA"/>
</dbReference>
<keyword evidence="3" id="KW-1185">Reference proteome</keyword>